<name>A0A1T4VQ73_9GAMM</name>
<accession>A0A1T4VQ73</accession>
<dbReference type="Gene3D" id="3.40.190.10">
    <property type="entry name" value="Periplasmic binding protein-like II"/>
    <property type="match status" value="2"/>
</dbReference>
<keyword evidence="7" id="KW-1185">Reference proteome</keyword>
<dbReference type="Pfam" id="PF00126">
    <property type="entry name" value="HTH_1"/>
    <property type="match status" value="1"/>
</dbReference>
<evidence type="ECO:0000259" key="5">
    <source>
        <dbReference type="PROSITE" id="PS50931"/>
    </source>
</evidence>
<dbReference type="Gene3D" id="1.10.10.10">
    <property type="entry name" value="Winged helix-like DNA-binding domain superfamily/Winged helix DNA-binding domain"/>
    <property type="match status" value="1"/>
</dbReference>
<dbReference type="InterPro" id="IPR005119">
    <property type="entry name" value="LysR_subst-bd"/>
</dbReference>
<evidence type="ECO:0000256" key="3">
    <source>
        <dbReference type="ARBA" id="ARBA00023125"/>
    </source>
</evidence>
<dbReference type="SUPFAM" id="SSF46785">
    <property type="entry name" value="Winged helix' DNA-binding domain"/>
    <property type="match status" value="1"/>
</dbReference>
<evidence type="ECO:0000313" key="7">
    <source>
        <dbReference type="Proteomes" id="UP000190162"/>
    </source>
</evidence>
<dbReference type="PANTHER" id="PTHR30537:SF74">
    <property type="entry name" value="HTH-TYPE TRANSCRIPTIONAL REGULATOR TRPI"/>
    <property type="match status" value="1"/>
</dbReference>
<evidence type="ECO:0000256" key="4">
    <source>
        <dbReference type="ARBA" id="ARBA00023163"/>
    </source>
</evidence>
<dbReference type="InterPro" id="IPR036388">
    <property type="entry name" value="WH-like_DNA-bd_sf"/>
</dbReference>
<dbReference type="AlphaFoldDB" id="A0A1T4VQ73"/>
<dbReference type="InterPro" id="IPR058163">
    <property type="entry name" value="LysR-type_TF_proteobact-type"/>
</dbReference>
<keyword evidence="2" id="KW-0805">Transcription regulation</keyword>
<feature type="domain" description="HTH lysR-type" evidence="5">
    <location>
        <begin position="7"/>
        <end position="64"/>
    </location>
</feature>
<dbReference type="GO" id="GO:0006351">
    <property type="term" value="P:DNA-templated transcription"/>
    <property type="evidence" value="ECO:0007669"/>
    <property type="project" value="TreeGrafter"/>
</dbReference>
<evidence type="ECO:0000313" key="6">
    <source>
        <dbReference type="EMBL" id="SKA67100.1"/>
    </source>
</evidence>
<dbReference type="RefSeq" id="WP_078754301.1">
    <property type="nucleotide sequence ID" value="NZ_FUXU01000091.1"/>
</dbReference>
<dbReference type="SUPFAM" id="SSF53850">
    <property type="entry name" value="Periplasmic binding protein-like II"/>
    <property type="match status" value="1"/>
</dbReference>
<dbReference type="PROSITE" id="PS50931">
    <property type="entry name" value="HTH_LYSR"/>
    <property type="match status" value="1"/>
</dbReference>
<keyword evidence="3 6" id="KW-0238">DNA-binding</keyword>
<comment type="similarity">
    <text evidence="1">Belongs to the LysR transcriptional regulatory family.</text>
</comment>
<dbReference type="EMBL" id="FUXU01000091">
    <property type="protein sequence ID" value="SKA67100.1"/>
    <property type="molecule type" value="Genomic_DNA"/>
</dbReference>
<dbReference type="PANTHER" id="PTHR30537">
    <property type="entry name" value="HTH-TYPE TRANSCRIPTIONAL REGULATOR"/>
    <property type="match status" value="1"/>
</dbReference>
<reference evidence="7" key="1">
    <citation type="submission" date="2017-02" db="EMBL/GenBank/DDBJ databases">
        <authorList>
            <person name="Varghese N."/>
            <person name="Submissions S."/>
        </authorList>
    </citation>
    <scope>NUCLEOTIDE SEQUENCE [LARGE SCALE GENOMIC DNA]</scope>
    <source>
        <strain evidence="7">DSM 22720</strain>
    </source>
</reference>
<gene>
    <name evidence="6" type="ORF">SAMN02745132_04185</name>
</gene>
<keyword evidence="4" id="KW-0804">Transcription</keyword>
<evidence type="ECO:0000256" key="2">
    <source>
        <dbReference type="ARBA" id="ARBA00023015"/>
    </source>
</evidence>
<dbReference type="InterPro" id="IPR000847">
    <property type="entry name" value="LysR_HTH_N"/>
</dbReference>
<dbReference type="Pfam" id="PF03466">
    <property type="entry name" value="LysR_substrate"/>
    <property type="match status" value="1"/>
</dbReference>
<evidence type="ECO:0000256" key="1">
    <source>
        <dbReference type="ARBA" id="ARBA00009437"/>
    </source>
</evidence>
<dbReference type="OrthoDB" id="6787458at2"/>
<dbReference type="Proteomes" id="UP000190162">
    <property type="component" value="Unassembled WGS sequence"/>
</dbReference>
<dbReference type="InterPro" id="IPR036390">
    <property type="entry name" value="WH_DNA-bd_sf"/>
</dbReference>
<dbReference type="GO" id="GO:0043565">
    <property type="term" value="F:sequence-specific DNA binding"/>
    <property type="evidence" value="ECO:0007669"/>
    <property type="project" value="TreeGrafter"/>
</dbReference>
<dbReference type="GO" id="GO:0003700">
    <property type="term" value="F:DNA-binding transcription factor activity"/>
    <property type="evidence" value="ECO:0007669"/>
    <property type="project" value="InterPro"/>
</dbReference>
<protein>
    <submittedName>
        <fullName evidence="6">DNA-binding transcriptional regulator, LysR family</fullName>
    </submittedName>
</protein>
<sequence length="293" mass="33163">MKRKDIPSLDDLRAFEAVGRLGSVRAAADDLALTHGAVSRRISKLSEDIQVSLLEPAGRGVKLTSEGEKLFGLMRGFFDDLANTLDEIRTPVLTQPVLLSCERSVALHWLIPHLSQFQDSRPDIEINLSVGGGHFDFKRDGITLALRRMDFSVDPRWSVEPLFDEEMGPVMTERQQESFERGDYVALCSKTRPEAWRDWLALYPNVKPPREYRFIDHHFLMVESAVNELGVAICPKVLALNELKKQRLVSPMGFVKDGSYYGLLYESNKPLSSEALEVKNWLQFLGKALECNL</sequence>
<organism evidence="6 7">
    <name type="scientific">Enterovibrio nigricans DSM 22720</name>
    <dbReference type="NCBI Taxonomy" id="1121868"/>
    <lineage>
        <taxon>Bacteria</taxon>
        <taxon>Pseudomonadati</taxon>
        <taxon>Pseudomonadota</taxon>
        <taxon>Gammaproteobacteria</taxon>
        <taxon>Vibrionales</taxon>
        <taxon>Vibrionaceae</taxon>
        <taxon>Enterovibrio</taxon>
    </lineage>
</organism>
<proteinExistence type="inferred from homology"/>